<dbReference type="Proteomes" id="UP000026962">
    <property type="component" value="Chromosome 6"/>
</dbReference>
<reference evidence="1" key="1">
    <citation type="submission" date="2015-04" db="UniProtKB">
        <authorList>
            <consortium name="EnsemblPlants"/>
        </authorList>
    </citation>
    <scope>IDENTIFICATION</scope>
</reference>
<protein>
    <submittedName>
        <fullName evidence="1">Uncharacterized protein</fullName>
    </submittedName>
</protein>
<name>A0A0E0LBV5_ORYPU</name>
<dbReference type="EnsemblPlants" id="OPUNC06G14440.1">
    <property type="protein sequence ID" value="OPUNC06G14440.1"/>
    <property type="gene ID" value="OPUNC06G14440"/>
</dbReference>
<evidence type="ECO:0000313" key="1">
    <source>
        <dbReference type="EnsemblPlants" id="OPUNC06G14440.1"/>
    </source>
</evidence>
<dbReference type="AlphaFoldDB" id="A0A0E0LBV5"/>
<reference evidence="1" key="2">
    <citation type="submission" date="2018-05" db="EMBL/GenBank/DDBJ databases">
        <title>OpunRS2 (Oryza punctata Reference Sequence Version 2).</title>
        <authorList>
            <person name="Zhang J."/>
            <person name="Kudrna D."/>
            <person name="Lee S."/>
            <person name="Talag J."/>
            <person name="Welchert J."/>
            <person name="Wing R.A."/>
        </authorList>
    </citation>
    <scope>NUCLEOTIDE SEQUENCE [LARGE SCALE GENOMIC DNA]</scope>
</reference>
<organism evidence="1">
    <name type="scientific">Oryza punctata</name>
    <name type="common">Red rice</name>
    <dbReference type="NCBI Taxonomy" id="4537"/>
    <lineage>
        <taxon>Eukaryota</taxon>
        <taxon>Viridiplantae</taxon>
        <taxon>Streptophyta</taxon>
        <taxon>Embryophyta</taxon>
        <taxon>Tracheophyta</taxon>
        <taxon>Spermatophyta</taxon>
        <taxon>Magnoliopsida</taxon>
        <taxon>Liliopsida</taxon>
        <taxon>Poales</taxon>
        <taxon>Poaceae</taxon>
        <taxon>BOP clade</taxon>
        <taxon>Oryzoideae</taxon>
        <taxon>Oryzeae</taxon>
        <taxon>Oryzinae</taxon>
        <taxon>Oryza</taxon>
    </lineage>
</organism>
<dbReference type="Gramene" id="OPUNC06G14440.1">
    <property type="protein sequence ID" value="OPUNC06G14440.1"/>
    <property type="gene ID" value="OPUNC06G14440"/>
</dbReference>
<dbReference type="HOGENOM" id="CLU_2363385_0_0_1"/>
<keyword evidence="2" id="KW-1185">Reference proteome</keyword>
<proteinExistence type="predicted"/>
<sequence length="96" mass="10983">MAGSRSLSLLVHRGGGARGGWLCLHWLRRRRHRPSAPPRWPLAIPGYRDDTTSAQDGARDMQWRQCGDPNLIFAELGWQAHPHRSCSYPWRSLLGR</sequence>
<accession>A0A0E0LBV5</accession>
<evidence type="ECO:0000313" key="2">
    <source>
        <dbReference type="Proteomes" id="UP000026962"/>
    </source>
</evidence>